<reference evidence="1" key="1">
    <citation type="submission" date="2021-01" db="EMBL/GenBank/DDBJ databases">
        <authorList>
            <person name="Kaushik A."/>
        </authorList>
    </citation>
    <scope>NUCLEOTIDE SEQUENCE</scope>
    <source>
        <strain evidence="1">AG4-RS23</strain>
    </source>
</reference>
<dbReference type="InterPro" id="IPR011990">
    <property type="entry name" value="TPR-like_helical_dom_sf"/>
</dbReference>
<evidence type="ECO:0000313" key="2">
    <source>
        <dbReference type="Proteomes" id="UP000663861"/>
    </source>
</evidence>
<organism evidence="1 2">
    <name type="scientific">Rhizoctonia solani</name>
    <dbReference type="NCBI Taxonomy" id="456999"/>
    <lineage>
        <taxon>Eukaryota</taxon>
        <taxon>Fungi</taxon>
        <taxon>Dikarya</taxon>
        <taxon>Basidiomycota</taxon>
        <taxon>Agaricomycotina</taxon>
        <taxon>Agaricomycetes</taxon>
        <taxon>Cantharellales</taxon>
        <taxon>Ceratobasidiaceae</taxon>
        <taxon>Rhizoctonia</taxon>
    </lineage>
</organism>
<proteinExistence type="predicted"/>
<dbReference type="Gene3D" id="1.25.40.10">
    <property type="entry name" value="Tetratricopeptide repeat domain"/>
    <property type="match status" value="1"/>
</dbReference>
<accession>A0A8H3H566</accession>
<dbReference type="Proteomes" id="UP000663861">
    <property type="component" value="Unassembled WGS sequence"/>
</dbReference>
<dbReference type="EMBL" id="CAJMWY010002094">
    <property type="protein sequence ID" value="CAE6481437.1"/>
    <property type="molecule type" value="Genomic_DNA"/>
</dbReference>
<evidence type="ECO:0000313" key="1">
    <source>
        <dbReference type="EMBL" id="CAE6481437.1"/>
    </source>
</evidence>
<protein>
    <submittedName>
        <fullName evidence="1">Uncharacterized protein</fullName>
    </submittedName>
</protein>
<dbReference type="AlphaFoldDB" id="A0A8H3H566"/>
<comment type="caution">
    <text evidence="1">The sequence shown here is derived from an EMBL/GenBank/DDBJ whole genome shotgun (WGS) entry which is preliminary data.</text>
</comment>
<gene>
    <name evidence="1" type="ORF">RDB_LOCUS99117</name>
</gene>
<sequence length="182" mass="20308">MPTFESARSYFNASCTQLNSTNPSNTDSQLEKANYEIANHWSEISTSYSQTGNQVAALEALQKAVEVYRLLHAQRPKIFEGKLARELLGLSKDLAGNGRLEEAFSTSQESGMLYRHIIGQRTESTRAQKDMQSLGYVNEISRGVLDTRAAALTEQTQLQGYLGLFGPSMLLKYVRNSFELSK</sequence>
<name>A0A8H3H566_9AGAM</name>